<keyword evidence="1" id="KW-0472">Membrane</keyword>
<protein>
    <submittedName>
        <fullName evidence="2">Iron-sulfur assembly protein IscA-like 1</fullName>
    </submittedName>
</protein>
<evidence type="ECO:0000313" key="2">
    <source>
        <dbReference type="EMBL" id="MBW92964.1"/>
    </source>
</evidence>
<dbReference type="AlphaFoldDB" id="A0A2P2JHL6"/>
<organism evidence="2">
    <name type="scientific">Rhizophora mucronata</name>
    <name type="common">Asiatic mangrove</name>
    <dbReference type="NCBI Taxonomy" id="61149"/>
    <lineage>
        <taxon>Eukaryota</taxon>
        <taxon>Viridiplantae</taxon>
        <taxon>Streptophyta</taxon>
        <taxon>Embryophyta</taxon>
        <taxon>Tracheophyta</taxon>
        <taxon>Spermatophyta</taxon>
        <taxon>Magnoliopsida</taxon>
        <taxon>eudicotyledons</taxon>
        <taxon>Gunneridae</taxon>
        <taxon>Pentapetalae</taxon>
        <taxon>rosids</taxon>
        <taxon>fabids</taxon>
        <taxon>Malpighiales</taxon>
        <taxon>Rhizophoraceae</taxon>
        <taxon>Rhizophora</taxon>
    </lineage>
</organism>
<evidence type="ECO:0000256" key="1">
    <source>
        <dbReference type="SAM" id="Phobius"/>
    </source>
</evidence>
<name>A0A2P2JHL6_RHIMU</name>
<proteinExistence type="predicted"/>
<keyword evidence="1" id="KW-1133">Transmembrane helix</keyword>
<dbReference type="EMBL" id="GGEC01012481">
    <property type="protein sequence ID" value="MBW92964.1"/>
    <property type="molecule type" value="Transcribed_RNA"/>
</dbReference>
<sequence length="43" mass="4848">MRGQLDCQRSFYSAPCITDVFTIFSLGAIPVIRNISKLLNTEK</sequence>
<keyword evidence="1" id="KW-0812">Transmembrane</keyword>
<reference evidence="2" key="1">
    <citation type="submission" date="2018-02" db="EMBL/GenBank/DDBJ databases">
        <title>Rhizophora mucronata_Transcriptome.</title>
        <authorList>
            <person name="Meera S.P."/>
            <person name="Sreeshan A."/>
            <person name="Augustine A."/>
        </authorList>
    </citation>
    <scope>NUCLEOTIDE SEQUENCE</scope>
    <source>
        <tissue evidence="2">Leaf</tissue>
    </source>
</reference>
<accession>A0A2P2JHL6</accession>
<feature type="transmembrane region" description="Helical" evidence="1">
    <location>
        <begin position="12"/>
        <end position="32"/>
    </location>
</feature>